<evidence type="ECO:0000313" key="8">
    <source>
        <dbReference type="EMBL" id="QJE98381.1"/>
    </source>
</evidence>
<keyword evidence="2 4" id="KW-0479">Metal-binding</keyword>
<dbReference type="KEGG" id="luo:HHL09_22200"/>
<dbReference type="InterPro" id="IPR009056">
    <property type="entry name" value="Cyt_c-like_dom"/>
</dbReference>
<dbReference type="EMBL" id="CP051774">
    <property type="protein sequence ID" value="QJE98381.1"/>
    <property type="molecule type" value="Genomic_DNA"/>
</dbReference>
<dbReference type="GO" id="GO:0046872">
    <property type="term" value="F:metal ion binding"/>
    <property type="evidence" value="ECO:0007669"/>
    <property type="project" value="UniProtKB-KW"/>
</dbReference>
<proteinExistence type="predicted"/>
<dbReference type="GO" id="GO:0009055">
    <property type="term" value="F:electron transfer activity"/>
    <property type="evidence" value="ECO:0007669"/>
    <property type="project" value="InterPro"/>
</dbReference>
<dbReference type="SUPFAM" id="SSF46626">
    <property type="entry name" value="Cytochrome c"/>
    <property type="match status" value="1"/>
</dbReference>
<dbReference type="Pfam" id="PF00034">
    <property type="entry name" value="Cytochrom_C"/>
    <property type="match status" value="1"/>
</dbReference>
<evidence type="ECO:0000259" key="7">
    <source>
        <dbReference type="PROSITE" id="PS51007"/>
    </source>
</evidence>
<dbReference type="InterPro" id="IPR036909">
    <property type="entry name" value="Cyt_c-like_dom_sf"/>
</dbReference>
<feature type="domain" description="Cytochrome c" evidence="7">
    <location>
        <begin position="759"/>
        <end position="856"/>
    </location>
</feature>
<dbReference type="PANTHER" id="PTHR33546">
    <property type="entry name" value="LARGE, MULTIFUNCTIONAL SECRETED PROTEIN-RELATED"/>
    <property type="match status" value="1"/>
</dbReference>
<feature type="signal peptide" evidence="6">
    <location>
        <begin position="1"/>
        <end position="21"/>
    </location>
</feature>
<dbReference type="InterPro" id="IPR011042">
    <property type="entry name" value="6-blade_b-propeller_TolB-like"/>
</dbReference>
<evidence type="ECO:0000256" key="1">
    <source>
        <dbReference type="ARBA" id="ARBA00022617"/>
    </source>
</evidence>
<reference evidence="8 9" key="1">
    <citation type="submission" date="2020-04" db="EMBL/GenBank/DDBJ databases">
        <title>Luteolibacter sp. G-1-1-1 isolated from soil.</title>
        <authorList>
            <person name="Dahal R.H."/>
        </authorList>
    </citation>
    <scope>NUCLEOTIDE SEQUENCE [LARGE SCALE GENOMIC DNA]</scope>
    <source>
        <strain evidence="8 9">G-1-1-1</strain>
    </source>
</reference>
<keyword evidence="1 4" id="KW-0349">Heme</keyword>
<keyword evidence="3 4" id="KW-0408">Iron</keyword>
<feature type="region of interest" description="Disordered" evidence="5">
    <location>
        <begin position="119"/>
        <end position="146"/>
    </location>
</feature>
<gene>
    <name evidence="8" type="ORF">HHL09_22200</name>
</gene>
<evidence type="ECO:0000256" key="3">
    <source>
        <dbReference type="ARBA" id="ARBA00023004"/>
    </source>
</evidence>
<evidence type="ECO:0000256" key="2">
    <source>
        <dbReference type="ARBA" id="ARBA00022723"/>
    </source>
</evidence>
<evidence type="ECO:0000256" key="5">
    <source>
        <dbReference type="SAM" id="MobiDB-lite"/>
    </source>
</evidence>
<dbReference type="Proteomes" id="UP000501812">
    <property type="component" value="Chromosome"/>
</dbReference>
<keyword evidence="6" id="KW-0732">Signal</keyword>
<dbReference type="RefSeq" id="WP_169456867.1">
    <property type="nucleotide sequence ID" value="NZ_CP051774.1"/>
</dbReference>
<evidence type="ECO:0000313" key="9">
    <source>
        <dbReference type="Proteomes" id="UP000501812"/>
    </source>
</evidence>
<evidence type="ECO:0000256" key="4">
    <source>
        <dbReference type="PROSITE-ProRule" id="PRU00433"/>
    </source>
</evidence>
<dbReference type="PANTHER" id="PTHR33546:SF1">
    <property type="entry name" value="LARGE, MULTIFUNCTIONAL SECRETED PROTEIN"/>
    <property type="match status" value="1"/>
</dbReference>
<dbReference type="SUPFAM" id="SSF63829">
    <property type="entry name" value="Calcium-dependent phosphotriesterase"/>
    <property type="match status" value="1"/>
</dbReference>
<accession>A0A858RP40</accession>
<evidence type="ECO:0000256" key="6">
    <source>
        <dbReference type="SAM" id="SignalP"/>
    </source>
</evidence>
<dbReference type="Gene3D" id="2.120.10.30">
    <property type="entry name" value="TolB, C-terminal domain"/>
    <property type="match status" value="1"/>
</dbReference>
<protein>
    <submittedName>
        <fullName evidence="8">Cytochrome c</fullName>
    </submittedName>
</protein>
<organism evidence="8 9">
    <name type="scientific">Luteolibacter luteus</name>
    <dbReference type="NCBI Taxonomy" id="2728835"/>
    <lineage>
        <taxon>Bacteria</taxon>
        <taxon>Pseudomonadati</taxon>
        <taxon>Verrucomicrobiota</taxon>
        <taxon>Verrucomicrobiia</taxon>
        <taxon>Verrucomicrobiales</taxon>
        <taxon>Verrucomicrobiaceae</taxon>
        <taxon>Luteolibacter</taxon>
    </lineage>
</organism>
<dbReference type="GO" id="GO:0020037">
    <property type="term" value="F:heme binding"/>
    <property type="evidence" value="ECO:0007669"/>
    <property type="project" value="InterPro"/>
</dbReference>
<dbReference type="AlphaFoldDB" id="A0A858RP40"/>
<sequence>MKPSSFRALGLFLGAAISTHAAAPFFDPSMPVHGSPVDGGASGVIARGLLVQAAEAEWLVFDQDLLRPALWVHADQGKPPVSLIMMSQASWEKPTQKGGVKQPAPAAGSLALVPPLPGVGSNPEDLLKDPRPVHGNDPGRGGLEASGRRFSGYHVAGKTGVLVYENQGTKVSEWYEADRRSLQRHLAVAAGDEILFLVAAGDFKIASSREAASEKLQVSSNHPGLTLESRDGKLFARLAASRQERRVTLIYGVEKVSAAAKTPAVPTANPAHWKQSIETRIRESEKSGPGWTMDRIGLPENSAFKRRVRPADIVFLSPEKAAVITFEGDVWRLDLAGERVRWTRIAAGLCEPLSIEQVGGVLQVFTRNGIVRLRDTNADGETDFYENYSSLIHHTAGTRGYPLDMEVDESGRTWCSIGGIVTNEKSLTNLQPPNPHSGSIMMISADGKQLEIVGAHAREPFFARDPESGRIVMSEQQGHWVPSSGIFPVEPGSSFGFGQENAKGLTPPAVWIPHDQDSSSSSPMWVRGSAFKSWEGGVLDLSYGTGRLFLARPAGAWPAKEGAVIPLGIETGLPILHARTHPGDGSLWLAGFRIYDSRAPELEGIGRLRPSGDAFRVPVDAKLVKEGAILCFDAPLDGSTVTPDAVQAKEWQYRRSSGYGSPRLKRDGKDGVDPVASGGTFLSKDGKSVFIHIPGMKPTMQLEISHRFAVKGSKPEARSVFFTVSAPAPAMWNELGFEVPELDPSIAVVHGGGAADAVPTAEAGMDLATRYGCIACHSTDGKLEGHSGPSWKGLHGSQRSFTDGTSRMGDDAYIIESMTEPNKVIVKGYALGMGSYSGVLSEAEMQSIVLFIRSLK</sequence>
<feature type="compositionally biased region" description="Basic and acidic residues" evidence="5">
    <location>
        <begin position="125"/>
        <end position="134"/>
    </location>
</feature>
<feature type="chain" id="PRO_5032705063" evidence="6">
    <location>
        <begin position="22"/>
        <end position="856"/>
    </location>
</feature>
<keyword evidence="9" id="KW-1185">Reference proteome</keyword>
<dbReference type="PROSITE" id="PS51007">
    <property type="entry name" value="CYTC"/>
    <property type="match status" value="1"/>
</dbReference>
<name>A0A858RP40_9BACT</name>
<dbReference type="Gene3D" id="1.10.760.10">
    <property type="entry name" value="Cytochrome c-like domain"/>
    <property type="match status" value="1"/>
</dbReference>